<keyword evidence="10" id="KW-1185">Reference proteome</keyword>
<dbReference type="PANTHER" id="PTHR30136">
    <property type="entry name" value="HELIX-TURN-HELIX TRANSCRIPTIONAL REGULATOR, ICLR FAMILY"/>
    <property type="match status" value="1"/>
</dbReference>
<dbReference type="SMART" id="SM00346">
    <property type="entry name" value="HTH_ICLR"/>
    <property type="match status" value="1"/>
</dbReference>
<reference evidence="10" key="1">
    <citation type="submission" date="2016-10" db="EMBL/GenBank/DDBJ databases">
        <authorList>
            <person name="Varghese N."/>
            <person name="Submissions S."/>
        </authorList>
    </citation>
    <scope>NUCLEOTIDE SEQUENCE [LARGE SCALE GENOMIC DNA]</scope>
    <source>
        <strain evidence="10">DSM 45079</strain>
    </source>
</reference>
<dbReference type="InterPro" id="IPR036388">
    <property type="entry name" value="WH-like_DNA-bd_sf"/>
</dbReference>
<evidence type="ECO:0000256" key="2">
    <source>
        <dbReference type="ARBA" id="ARBA00023015"/>
    </source>
</evidence>
<dbReference type="OrthoDB" id="9000968at2"/>
<dbReference type="Proteomes" id="UP000182977">
    <property type="component" value="Chromosome I"/>
</dbReference>
<gene>
    <name evidence="9" type="ORF">SAMN04488563_0206</name>
</gene>
<evidence type="ECO:0000313" key="10">
    <source>
        <dbReference type="Proteomes" id="UP000182977"/>
    </source>
</evidence>
<evidence type="ECO:0000256" key="1">
    <source>
        <dbReference type="ARBA" id="ARBA00022798"/>
    </source>
</evidence>
<dbReference type="SUPFAM" id="SSF55781">
    <property type="entry name" value="GAF domain-like"/>
    <property type="match status" value="1"/>
</dbReference>
<evidence type="ECO:0000259" key="8">
    <source>
        <dbReference type="PROSITE" id="PS51078"/>
    </source>
</evidence>
<evidence type="ECO:0000313" key="9">
    <source>
        <dbReference type="EMBL" id="SDU12734.1"/>
    </source>
</evidence>
<feature type="domain" description="HTH iclR-type" evidence="7">
    <location>
        <begin position="7"/>
        <end position="69"/>
    </location>
</feature>
<accession>A0A1H2FZD2</accession>
<keyword evidence="2" id="KW-0805">Transcription regulation</keyword>
<evidence type="ECO:0000259" key="7">
    <source>
        <dbReference type="PROSITE" id="PS51077"/>
    </source>
</evidence>
<dbReference type="Pfam" id="PF01614">
    <property type="entry name" value="IclR_C"/>
    <property type="match status" value="1"/>
</dbReference>
<keyword evidence="4" id="KW-0804">Transcription</keyword>
<dbReference type="SUPFAM" id="SSF46785">
    <property type="entry name" value="Winged helix' DNA-binding domain"/>
    <property type="match status" value="1"/>
</dbReference>
<organism evidence="9 10">
    <name type="scientific">Jiangella alkaliphila</name>
    <dbReference type="NCBI Taxonomy" id="419479"/>
    <lineage>
        <taxon>Bacteria</taxon>
        <taxon>Bacillati</taxon>
        <taxon>Actinomycetota</taxon>
        <taxon>Actinomycetes</taxon>
        <taxon>Jiangellales</taxon>
        <taxon>Jiangellaceae</taxon>
        <taxon>Jiangella</taxon>
    </lineage>
</organism>
<proteinExistence type="predicted"/>
<dbReference type="STRING" id="419479.SAMN04488563_0206"/>
<dbReference type="InterPro" id="IPR014757">
    <property type="entry name" value="Tscrpt_reg_IclR_C"/>
</dbReference>
<dbReference type="InterPro" id="IPR036390">
    <property type="entry name" value="WH_DNA-bd_sf"/>
</dbReference>
<dbReference type="PROSITE" id="PS51077">
    <property type="entry name" value="HTH_ICLR"/>
    <property type="match status" value="1"/>
</dbReference>
<dbReference type="AlphaFoldDB" id="A0A1H2FZD2"/>
<dbReference type="RefSeq" id="WP_046768350.1">
    <property type="nucleotide sequence ID" value="NZ_KQ061225.1"/>
</dbReference>
<dbReference type="GO" id="GO:0006071">
    <property type="term" value="P:glycerol metabolic process"/>
    <property type="evidence" value="ECO:0007669"/>
    <property type="project" value="UniProtKB-KW"/>
</dbReference>
<evidence type="ECO:0000256" key="6">
    <source>
        <dbReference type="ARBA" id="ARBA00070406"/>
    </source>
</evidence>
<name>A0A1H2FZD2_9ACTN</name>
<dbReference type="GO" id="GO:0003700">
    <property type="term" value="F:DNA-binding transcription factor activity"/>
    <property type="evidence" value="ECO:0007669"/>
    <property type="project" value="TreeGrafter"/>
</dbReference>
<dbReference type="Gene3D" id="3.30.450.40">
    <property type="match status" value="1"/>
</dbReference>
<evidence type="ECO:0000256" key="3">
    <source>
        <dbReference type="ARBA" id="ARBA00023125"/>
    </source>
</evidence>
<evidence type="ECO:0000256" key="4">
    <source>
        <dbReference type="ARBA" id="ARBA00023163"/>
    </source>
</evidence>
<dbReference type="GO" id="GO:0003677">
    <property type="term" value="F:DNA binding"/>
    <property type="evidence" value="ECO:0007669"/>
    <property type="project" value="UniProtKB-KW"/>
</dbReference>
<dbReference type="GO" id="GO:0045892">
    <property type="term" value="P:negative regulation of DNA-templated transcription"/>
    <property type="evidence" value="ECO:0007669"/>
    <property type="project" value="TreeGrafter"/>
</dbReference>
<dbReference type="PANTHER" id="PTHR30136:SF24">
    <property type="entry name" value="HTH-TYPE TRANSCRIPTIONAL REPRESSOR ALLR"/>
    <property type="match status" value="1"/>
</dbReference>
<dbReference type="Gene3D" id="1.10.10.10">
    <property type="entry name" value="Winged helix-like DNA-binding domain superfamily/Winged helix DNA-binding domain"/>
    <property type="match status" value="1"/>
</dbReference>
<dbReference type="InterPro" id="IPR029016">
    <property type="entry name" value="GAF-like_dom_sf"/>
</dbReference>
<dbReference type="PROSITE" id="PS51078">
    <property type="entry name" value="ICLR_ED"/>
    <property type="match status" value="1"/>
</dbReference>
<sequence>MPGSKVVRSVDRALEIVELLARSERPQTLAELSATLDIPKSTLHALLWTLTGRGWIESDEASGRFRIGLHALLVGRSYVESDNLVALAAAVLDQLAAETGETVHLGRLDGTSIVYLDKRESVHPLRLFSAIGRHLPAFTTALGKSILAGLPDDQLETHLPRPLTRLTPHTIADLKALRADLALTRERGYAVDNEENSEGIKGFAVALGTTNPPHDAVSCAIPIARLHDDTEEAVVARLREAAGRINGRVSSRAF</sequence>
<feature type="domain" description="IclR-ED" evidence="8">
    <location>
        <begin position="70"/>
        <end position="251"/>
    </location>
</feature>
<evidence type="ECO:0000256" key="5">
    <source>
        <dbReference type="ARBA" id="ARBA00058938"/>
    </source>
</evidence>
<dbReference type="FunFam" id="1.10.10.10:FF:000056">
    <property type="entry name" value="IclR family transcriptional regulator"/>
    <property type="match status" value="1"/>
</dbReference>
<dbReference type="EMBL" id="LT629791">
    <property type="protein sequence ID" value="SDU12734.1"/>
    <property type="molecule type" value="Genomic_DNA"/>
</dbReference>
<dbReference type="InterPro" id="IPR005471">
    <property type="entry name" value="Tscrpt_reg_IclR_N"/>
</dbReference>
<dbReference type="Pfam" id="PF09339">
    <property type="entry name" value="HTH_IclR"/>
    <property type="match status" value="1"/>
</dbReference>
<protein>
    <recommendedName>
        <fullName evidence="6">Glycerol operon regulatory protein</fullName>
    </recommendedName>
</protein>
<dbReference type="InterPro" id="IPR050707">
    <property type="entry name" value="HTH_MetabolicPath_Reg"/>
</dbReference>
<keyword evidence="1" id="KW-0319">Glycerol metabolism</keyword>
<keyword evidence="3 9" id="KW-0238">DNA-binding</keyword>
<comment type="function">
    <text evidence="5">May be an activator protein for the gylABX operon.</text>
</comment>